<dbReference type="GO" id="GO:0005524">
    <property type="term" value="F:ATP binding"/>
    <property type="evidence" value="ECO:0007669"/>
    <property type="project" value="UniProtKB-KW"/>
</dbReference>
<dbReference type="EMBL" id="CP073720">
    <property type="protein sequence ID" value="UWP85338.1"/>
    <property type="molecule type" value="Genomic_DNA"/>
</dbReference>
<dbReference type="RefSeq" id="WP_259863439.1">
    <property type="nucleotide sequence ID" value="NZ_CP073720.1"/>
</dbReference>
<evidence type="ECO:0000259" key="5">
    <source>
        <dbReference type="PROSITE" id="PS50893"/>
    </source>
</evidence>
<dbReference type="InterPro" id="IPR003593">
    <property type="entry name" value="AAA+_ATPase"/>
</dbReference>
<feature type="domain" description="ABC transporter" evidence="5">
    <location>
        <begin position="3"/>
        <end position="228"/>
    </location>
</feature>
<reference evidence="6" key="1">
    <citation type="submission" date="2021-04" db="EMBL/GenBank/DDBJ databases">
        <authorList>
            <person name="Hartkoorn R.C."/>
            <person name="Beaudoing E."/>
            <person name="Hot D."/>
        </authorList>
    </citation>
    <scope>NUCLEOTIDE SEQUENCE</scope>
    <source>
        <strain evidence="6">NRRL B-16292</strain>
    </source>
</reference>
<keyword evidence="4 6" id="KW-0067">ATP-binding</keyword>
<evidence type="ECO:0000313" key="7">
    <source>
        <dbReference type="Proteomes" id="UP001059617"/>
    </source>
</evidence>
<gene>
    <name evidence="6" type="ORF">Dfulv_14325</name>
</gene>
<evidence type="ECO:0000256" key="4">
    <source>
        <dbReference type="ARBA" id="ARBA00022840"/>
    </source>
</evidence>
<dbReference type="InterPro" id="IPR003439">
    <property type="entry name" value="ABC_transporter-like_ATP-bd"/>
</dbReference>
<evidence type="ECO:0000256" key="2">
    <source>
        <dbReference type="ARBA" id="ARBA00022448"/>
    </source>
</evidence>
<dbReference type="PANTHER" id="PTHR43335">
    <property type="entry name" value="ABC TRANSPORTER, ATP-BINDING PROTEIN"/>
    <property type="match status" value="1"/>
</dbReference>
<evidence type="ECO:0000313" key="6">
    <source>
        <dbReference type="EMBL" id="UWP85338.1"/>
    </source>
</evidence>
<comment type="similarity">
    <text evidence="1">Belongs to the ABC transporter superfamily.</text>
</comment>
<keyword evidence="3" id="KW-0547">Nucleotide-binding</keyword>
<dbReference type="SMART" id="SM00382">
    <property type="entry name" value="AAA"/>
    <property type="match status" value="1"/>
</dbReference>
<name>A0ABY5W5Q7_9ACTN</name>
<dbReference type="SUPFAM" id="SSF52540">
    <property type="entry name" value="P-loop containing nucleoside triphosphate hydrolases"/>
    <property type="match status" value="1"/>
</dbReference>
<protein>
    <submittedName>
        <fullName evidence="6">ATP-binding cassette domain-containing protein</fullName>
    </submittedName>
</protein>
<evidence type="ECO:0000256" key="3">
    <source>
        <dbReference type="ARBA" id="ARBA00022741"/>
    </source>
</evidence>
<sequence length="300" mass="31474">MNIEVTHLTKRYGDVTAVRDLTFTVQPGVVTGFLGPNGAGKTTTMRMLTGLVTPTSGTATIGGRPYGRLARPSSTVGAVFDANAFHPGHTARDHLRVYAAMAGHPDGRVTGLLDLLGLAGAADRRTRGFSTGMRQRLNLATALLGDPRVLLLDEPSNGLDPEGMSWLRGFLRRLADEGRTVLISSHVLSEVQQLADDVVVIRRGELVAAGPWSQLAGPPTVLVSSPDADRLAAALAATVAGAAGHVEAAGAGRLRVRGLDAPGVADLAAAHRLRVHELVTESTSLEQLFLHLTTDKAATR</sequence>
<evidence type="ECO:0000256" key="1">
    <source>
        <dbReference type="ARBA" id="ARBA00005417"/>
    </source>
</evidence>
<dbReference type="PANTHER" id="PTHR43335:SF4">
    <property type="entry name" value="ABC TRANSPORTER, ATP-BINDING PROTEIN"/>
    <property type="match status" value="1"/>
</dbReference>
<proteinExistence type="inferred from homology"/>
<dbReference type="Proteomes" id="UP001059617">
    <property type="component" value="Chromosome"/>
</dbReference>
<accession>A0ABY5W5Q7</accession>
<keyword evidence="7" id="KW-1185">Reference proteome</keyword>
<dbReference type="Pfam" id="PF00005">
    <property type="entry name" value="ABC_tran"/>
    <property type="match status" value="1"/>
</dbReference>
<dbReference type="Gene3D" id="3.40.50.300">
    <property type="entry name" value="P-loop containing nucleotide triphosphate hydrolases"/>
    <property type="match status" value="1"/>
</dbReference>
<organism evidence="6 7">
    <name type="scientific">Dactylosporangium fulvum</name>
    <dbReference type="NCBI Taxonomy" id="53359"/>
    <lineage>
        <taxon>Bacteria</taxon>
        <taxon>Bacillati</taxon>
        <taxon>Actinomycetota</taxon>
        <taxon>Actinomycetes</taxon>
        <taxon>Micromonosporales</taxon>
        <taxon>Micromonosporaceae</taxon>
        <taxon>Dactylosporangium</taxon>
    </lineage>
</organism>
<reference evidence="6" key="2">
    <citation type="submission" date="2022-09" db="EMBL/GenBank/DDBJ databases">
        <title>Biosynthetic gene clusters of Dactylosporangioum fulvum.</title>
        <authorList>
            <person name="Caradec T."/>
        </authorList>
    </citation>
    <scope>NUCLEOTIDE SEQUENCE</scope>
    <source>
        <strain evidence="6">NRRL B-16292</strain>
    </source>
</reference>
<keyword evidence="2" id="KW-0813">Transport</keyword>
<dbReference type="PROSITE" id="PS50893">
    <property type="entry name" value="ABC_TRANSPORTER_2"/>
    <property type="match status" value="1"/>
</dbReference>
<dbReference type="InterPro" id="IPR027417">
    <property type="entry name" value="P-loop_NTPase"/>
</dbReference>